<protein>
    <submittedName>
        <fullName evidence="1">Uncharacterized protein</fullName>
    </submittedName>
</protein>
<organism evidence="1">
    <name type="scientific">uncultured Ramlibacter sp</name>
    <dbReference type="NCBI Taxonomy" id="260755"/>
    <lineage>
        <taxon>Bacteria</taxon>
        <taxon>Pseudomonadati</taxon>
        <taxon>Pseudomonadota</taxon>
        <taxon>Betaproteobacteria</taxon>
        <taxon>Burkholderiales</taxon>
        <taxon>Comamonadaceae</taxon>
        <taxon>Ramlibacter</taxon>
        <taxon>environmental samples</taxon>
    </lineage>
</organism>
<gene>
    <name evidence="1" type="ORF">AVDCRST_MAG51-1885</name>
</gene>
<proteinExistence type="predicted"/>
<reference evidence="1" key="1">
    <citation type="submission" date="2020-02" db="EMBL/GenBank/DDBJ databases">
        <authorList>
            <person name="Meier V. D."/>
        </authorList>
    </citation>
    <scope>NUCLEOTIDE SEQUENCE</scope>
    <source>
        <strain evidence="1">AVDCRST_MAG51</strain>
    </source>
</reference>
<sequence length="37" mass="3485">DAAGACQGSSAPYPGCGKTGAASRATAGAYAYPHKAV</sequence>
<evidence type="ECO:0000313" key="1">
    <source>
        <dbReference type="EMBL" id="CAA9418779.1"/>
    </source>
</evidence>
<name>A0A6J4PKC9_9BURK</name>
<feature type="non-terminal residue" evidence="1">
    <location>
        <position position="37"/>
    </location>
</feature>
<dbReference type="AlphaFoldDB" id="A0A6J4PKC9"/>
<feature type="non-terminal residue" evidence="1">
    <location>
        <position position="1"/>
    </location>
</feature>
<accession>A0A6J4PKC9</accession>
<dbReference type="EMBL" id="CADCUX010000394">
    <property type="protein sequence ID" value="CAA9418779.1"/>
    <property type="molecule type" value="Genomic_DNA"/>
</dbReference>